<organism evidence="16">
    <name type="scientific">Solanum lycopersicum</name>
    <name type="common">Tomato</name>
    <name type="synonym">Lycopersicon esculentum</name>
    <dbReference type="NCBI Taxonomy" id="4081"/>
    <lineage>
        <taxon>Eukaryota</taxon>
        <taxon>Viridiplantae</taxon>
        <taxon>Streptophyta</taxon>
        <taxon>Embryophyta</taxon>
        <taxon>Tracheophyta</taxon>
        <taxon>Spermatophyta</taxon>
        <taxon>Magnoliopsida</taxon>
        <taxon>eudicotyledons</taxon>
        <taxon>Gunneridae</taxon>
        <taxon>Pentapetalae</taxon>
        <taxon>asterids</taxon>
        <taxon>lamiids</taxon>
        <taxon>Solanales</taxon>
        <taxon>Solanaceae</taxon>
        <taxon>Solanoideae</taxon>
        <taxon>Solaneae</taxon>
        <taxon>Solanum</taxon>
        <taxon>Solanum subgen. Lycopersicon</taxon>
    </lineage>
</organism>
<reference evidence="16" key="1">
    <citation type="journal article" date="2012" name="Nature">
        <title>The tomato genome sequence provides insights into fleshy fruit evolution.</title>
        <authorList>
            <consortium name="Tomato Genome Consortium"/>
        </authorList>
    </citation>
    <scope>NUCLEOTIDE SEQUENCE [LARGE SCALE GENOMIC DNA]</scope>
    <source>
        <strain evidence="16">cv. Heinz 1706</strain>
    </source>
</reference>
<dbReference type="InterPro" id="IPR023395">
    <property type="entry name" value="MCP_dom_sf"/>
</dbReference>
<dbReference type="SUPFAM" id="SSF103506">
    <property type="entry name" value="Mitochondrial carrier"/>
    <property type="match status" value="1"/>
</dbReference>
<dbReference type="FunFam" id="1.50.40.10:FF:000038">
    <property type="entry name" value="S-adenosylmethionine carrier 1 chloroplastic/mitochondrial"/>
    <property type="match status" value="1"/>
</dbReference>
<dbReference type="PROSITE" id="PS50920">
    <property type="entry name" value="SOLCAR"/>
    <property type="match status" value="3"/>
</dbReference>
<proteinExistence type="inferred from homology"/>
<evidence type="ECO:0000256" key="15">
    <source>
        <dbReference type="SAM" id="Phobius"/>
    </source>
</evidence>
<dbReference type="GO" id="GO:0009658">
    <property type="term" value="P:chloroplast organization"/>
    <property type="evidence" value="ECO:0007669"/>
    <property type="project" value="EnsemblPlants"/>
</dbReference>
<keyword evidence="10 15" id="KW-1133">Transmembrane helix</keyword>
<dbReference type="EnsemblPlants" id="Solyc04g051580.3.1">
    <property type="protein sequence ID" value="Solyc04g051580.3.1"/>
    <property type="gene ID" value="Solyc04g051580.3"/>
</dbReference>
<comment type="similarity">
    <text evidence="2 14">Belongs to the mitochondrial carrier (TC 2.A.29) family.</text>
</comment>
<dbReference type="InterPro" id="IPR018108">
    <property type="entry name" value="MCP_transmembrane"/>
</dbReference>
<dbReference type="GO" id="GO:0005743">
    <property type="term" value="C:mitochondrial inner membrane"/>
    <property type="evidence" value="ECO:0000318"/>
    <property type="project" value="GO_Central"/>
</dbReference>
<feature type="transmembrane region" description="Helical" evidence="15">
    <location>
        <begin position="131"/>
        <end position="152"/>
    </location>
</feature>
<evidence type="ECO:0000256" key="13">
    <source>
        <dbReference type="PROSITE-ProRule" id="PRU00282"/>
    </source>
</evidence>
<evidence type="ECO:0000256" key="14">
    <source>
        <dbReference type="RuleBase" id="RU000488"/>
    </source>
</evidence>
<dbReference type="FunCoup" id="A0A3Q7G5E9">
    <property type="interactions" value="2939"/>
</dbReference>
<keyword evidence="7 13" id="KW-0812">Transmembrane</keyword>
<evidence type="ECO:0000313" key="17">
    <source>
        <dbReference type="Proteomes" id="UP000004994"/>
    </source>
</evidence>
<keyword evidence="8" id="KW-0677">Repeat</keyword>
<evidence type="ECO:0000256" key="2">
    <source>
        <dbReference type="ARBA" id="ARBA00006375"/>
    </source>
</evidence>
<dbReference type="Proteomes" id="UP000004994">
    <property type="component" value="Chromosome 4"/>
</dbReference>
<dbReference type="GO" id="GO:0000095">
    <property type="term" value="F:S-adenosyl-L-methionine transmembrane transporter activity"/>
    <property type="evidence" value="ECO:0000318"/>
    <property type="project" value="GO_Central"/>
</dbReference>
<evidence type="ECO:0000256" key="8">
    <source>
        <dbReference type="ARBA" id="ARBA00022737"/>
    </source>
</evidence>
<reference evidence="16" key="2">
    <citation type="submission" date="2019-01" db="UniProtKB">
        <authorList>
            <consortium name="EnsemblPlants"/>
        </authorList>
    </citation>
    <scope>IDENTIFICATION</scope>
    <source>
        <strain evidence="16">cv. Heinz 1706</strain>
    </source>
</reference>
<feature type="repeat" description="Solcar" evidence="13">
    <location>
        <begin position="53"/>
        <end position="155"/>
    </location>
</feature>
<comment type="subcellular location">
    <subcellularLocation>
        <location evidence="1">Membrane</location>
        <topology evidence="1">Multi-pass membrane protein</topology>
    </subcellularLocation>
    <subcellularLocation>
        <location evidence="12">Plastid</location>
        <location evidence="12">Chloroplast membrane</location>
    </subcellularLocation>
</comment>
<keyword evidence="11 13" id="KW-0472">Membrane</keyword>
<keyword evidence="6" id="KW-0949">S-adenosyl-L-methionine</keyword>
<keyword evidence="4" id="KW-0150">Chloroplast</keyword>
<feature type="repeat" description="Solcar" evidence="13">
    <location>
        <begin position="272"/>
        <end position="358"/>
    </location>
</feature>
<feature type="transmembrane region" description="Helical" evidence="15">
    <location>
        <begin position="164"/>
        <end position="184"/>
    </location>
</feature>
<dbReference type="InterPro" id="IPR002067">
    <property type="entry name" value="MCP"/>
</dbReference>
<evidence type="ECO:0000313" key="16">
    <source>
        <dbReference type="EnsemblPlants" id="Solyc04g051580.3.1"/>
    </source>
</evidence>
<keyword evidence="3 14" id="KW-0813">Transport</keyword>
<evidence type="ECO:0000256" key="6">
    <source>
        <dbReference type="ARBA" id="ARBA00022691"/>
    </source>
</evidence>
<dbReference type="AlphaFoldDB" id="A0A3Q7G5E9"/>
<dbReference type="Gene3D" id="1.50.40.10">
    <property type="entry name" value="Mitochondrial carrier domain"/>
    <property type="match status" value="1"/>
</dbReference>
<evidence type="ECO:0000256" key="5">
    <source>
        <dbReference type="ARBA" id="ARBA00022640"/>
    </source>
</evidence>
<keyword evidence="5" id="KW-0934">Plastid</keyword>
<evidence type="ECO:0000256" key="11">
    <source>
        <dbReference type="ARBA" id="ARBA00023136"/>
    </source>
</evidence>
<dbReference type="GO" id="GO:0031969">
    <property type="term" value="C:chloroplast membrane"/>
    <property type="evidence" value="ECO:0007669"/>
    <property type="project" value="UniProtKB-SubCell"/>
</dbReference>
<evidence type="ECO:0000256" key="9">
    <source>
        <dbReference type="ARBA" id="ARBA00022946"/>
    </source>
</evidence>
<evidence type="ECO:0000256" key="1">
    <source>
        <dbReference type="ARBA" id="ARBA00004141"/>
    </source>
</evidence>
<dbReference type="OMA" id="IGPRTMW"/>
<evidence type="ECO:0000256" key="4">
    <source>
        <dbReference type="ARBA" id="ARBA00022528"/>
    </source>
</evidence>
<dbReference type="PANTHER" id="PTHR45667">
    <property type="entry name" value="S-ADENOSYLMETHIONINE MITOCHONDRIAL CARRIER PROTEIN"/>
    <property type="match status" value="1"/>
</dbReference>
<sequence>MGPFALALDTKNSFATSSSATDASGRKMDNLQMVPKKFFASINNGEEKPFDFLRILFEGVIAGGTAGVVVETALYPIDTIKTRLQAIASQQAFYGFSRLLAPYVDRLEQRDKEMVARGGGQIALKGLYSGLLGNLAGVLPASAIFVGVYEPAKQKLLKMFPENLSAVAHLTAGALGGIAASFVRVPTEDIPFVNLLIALGFLTLQVIKQRMQTRQFASAPDAVRLIVSKEGFKGLYAGYGSFLLRDLPFDAIQFCIYEQLRIGYKLAAKRELNDPENAVIGAFAGALTGAITTPLDVIKTRLMTQGSANQYKSIVDCVKTIVAEEGPPALLKGIGPRVLWIGIGGSIFFGVLERTKRYLAQNRPDNATSKKD</sequence>
<keyword evidence="9" id="KW-0809">Transit peptide</keyword>
<evidence type="ECO:0008006" key="18">
    <source>
        <dbReference type="Google" id="ProtNLM"/>
    </source>
</evidence>
<keyword evidence="17" id="KW-1185">Reference proteome</keyword>
<feature type="transmembrane region" description="Helical" evidence="15">
    <location>
        <begin position="190"/>
        <end position="207"/>
    </location>
</feature>
<evidence type="ECO:0000256" key="3">
    <source>
        <dbReference type="ARBA" id="ARBA00022448"/>
    </source>
</evidence>
<evidence type="ECO:0000256" key="12">
    <source>
        <dbReference type="ARBA" id="ARBA00046299"/>
    </source>
</evidence>
<feature type="repeat" description="Solcar" evidence="13">
    <location>
        <begin position="164"/>
        <end position="263"/>
    </location>
</feature>
<dbReference type="InParanoid" id="A0A3Q7G5E9"/>
<dbReference type="Gramene" id="Solyc04g051580.3.1">
    <property type="protein sequence ID" value="Solyc04g051580.3.1"/>
    <property type="gene ID" value="Solyc04g051580.3"/>
</dbReference>
<evidence type="ECO:0000256" key="7">
    <source>
        <dbReference type="ARBA" id="ARBA00022692"/>
    </source>
</evidence>
<name>A0A3Q7G5E9_SOLLC</name>
<evidence type="ECO:0000256" key="10">
    <source>
        <dbReference type="ARBA" id="ARBA00022989"/>
    </source>
</evidence>
<accession>A0A3Q7G5E9</accession>
<dbReference type="Pfam" id="PF00153">
    <property type="entry name" value="Mito_carr"/>
    <property type="match status" value="3"/>
</dbReference>
<protein>
    <recommendedName>
        <fullName evidence="18">S-adenosylmethionine transporter</fullName>
    </recommendedName>
</protein>
<dbReference type="PRINTS" id="PR00926">
    <property type="entry name" value="MITOCARRIER"/>
</dbReference>